<protein>
    <submittedName>
        <fullName evidence="1">Uncharacterized protein</fullName>
    </submittedName>
</protein>
<keyword evidence="2" id="KW-1185">Reference proteome</keyword>
<gene>
    <name evidence="1" type="ORF">HDA43_003074</name>
</gene>
<dbReference type="EMBL" id="JACCCO010000001">
    <property type="protein sequence ID" value="NYF40915.1"/>
    <property type="molecule type" value="Genomic_DNA"/>
</dbReference>
<dbReference type="RefSeq" id="WP_179821217.1">
    <property type="nucleotide sequence ID" value="NZ_JACCCO010000001.1"/>
</dbReference>
<organism evidence="1 2">
    <name type="scientific">Streptosporangium sandarakinum</name>
    <dbReference type="NCBI Taxonomy" id="1260955"/>
    <lineage>
        <taxon>Bacteria</taxon>
        <taxon>Bacillati</taxon>
        <taxon>Actinomycetota</taxon>
        <taxon>Actinomycetes</taxon>
        <taxon>Streptosporangiales</taxon>
        <taxon>Streptosporangiaceae</taxon>
        <taxon>Streptosporangium</taxon>
    </lineage>
</organism>
<evidence type="ECO:0000313" key="1">
    <source>
        <dbReference type="EMBL" id="NYF40915.1"/>
    </source>
</evidence>
<reference evidence="1 2" key="1">
    <citation type="submission" date="2020-07" db="EMBL/GenBank/DDBJ databases">
        <title>Sequencing the genomes of 1000 actinobacteria strains.</title>
        <authorList>
            <person name="Klenk H.-P."/>
        </authorList>
    </citation>
    <scope>NUCLEOTIDE SEQUENCE [LARGE SCALE GENOMIC DNA]</scope>
    <source>
        <strain evidence="1 2">DSM 45763</strain>
    </source>
</reference>
<evidence type="ECO:0000313" key="2">
    <source>
        <dbReference type="Proteomes" id="UP000576393"/>
    </source>
</evidence>
<proteinExistence type="predicted"/>
<dbReference type="Proteomes" id="UP000576393">
    <property type="component" value="Unassembled WGS sequence"/>
</dbReference>
<comment type="caution">
    <text evidence="1">The sequence shown here is derived from an EMBL/GenBank/DDBJ whole genome shotgun (WGS) entry which is preliminary data.</text>
</comment>
<sequence length="158" mass="17394">MRTYAEKIFDEPNFLDTSDEAEGEVETVSRYVAATLTHSGDQWIAVARDLPGGDVVRAEGATWREARKNIARRVLDLLQDEPGMTCFQVVPADPEAKAALAAVMDARSARAEAEPAEVGATRSAARLLLDKGWSIHDVSHVLMLPRQRISQLLHLDTE</sequence>
<name>A0A852V4R5_9ACTN</name>
<accession>A0A852V4R5</accession>
<dbReference type="AlphaFoldDB" id="A0A852V4R5"/>